<evidence type="ECO:0000313" key="7">
    <source>
        <dbReference type="EMBL" id="HCV82879.1"/>
    </source>
</evidence>
<comment type="similarity">
    <text evidence="1">Belongs to the sigma-70 factor family. ECF subfamily.</text>
</comment>
<dbReference type="InterPro" id="IPR013324">
    <property type="entry name" value="RNA_pol_sigma_r3/r4-like"/>
</dbReference>
<name>A0A3D5J451_9FLAO</name>
<dbReference type="GO" id="GO:0006352">
    <property type="term" value="P:DNA-templated transcription initiation"/>
    <property type="evidence" value="ECO:0007669"/>
    <property type="project" value="InterPro"/>
</dbReference>
<dbReference type="OMA" id="EIFISLW"/>
<dbReference type="InterPro" id="IPR036388">
    <property type="entry name" value="WH-like_DNA-bd_sf"/>
</dbReference>
<gene>
    <name evidence="7" type="ORF">DGQ38_17710</name>
</gene>
<dbReference type="AlphaFoldDB" id="A0A3D5J451"/>
<dbReference type="PANTHER" id="PTHR43133:SF46">
    <property type="entry name" value="RNA POLYMERASE SIGMA-70 FACTOR ECF SUBFAMILY"/>
    <property type="match status" value="1"/>
</dbReference>
<dbReference type="RefSeq" id="WP_013069769.1">
    <property type="nucleotide sequence ID" value="NZ_CAJXAW010000071.1"/>
</dbReference>
<feature type="domain" description="RNA polymerase sigma-70 region 2" evidence="5">
    <location>
        <begin position="29"/>
        <end position="93"/>
    </location>
</feature>
<dbReference type="Proteomes" id="UP000264330">
    <property type="component" value="Unassembled WGS sequence"/>
</dbReference>
<keyword evidence="3" id="KW-0731">Sigma factor</keyword>
<proteinExistence type="inferred from homology"/>
<dbReference type="PANTHER" id="PTHR43133">
    <property type="entry name" value="RNA POLYMERASE ECF-TYPE SIGMA FACTO"/>
    <property type="match status" value="1"/>
</dbReference>
<evidence type="ECO:0000256" key="2">
    <source>
        <dbReference type="ARBA" id="ARBA00023015"/>
    </source>
</evidence>
<dbReference type="InterPro" id="IPR007627">
    <property type="entry name" value="RNA_pol_sigma70_r2"/>
</dbReference>
<evidence type="ECO:0000313" key="8">
    <source>
        <dbReference type="Proteomes" id="UP000264330"/>
    </source>
</evidence>
<dbReference type="SUPFAM" id="SSF88946">
    <property type="entry name" value="Sigma2 domain of RNA polymerase sigma factors"/>
    <property type="match status" value="1"/>
</dbReference>
<dbReference type="NCBIfam" id="TIGR02985">
    <property type="entry name" value="Sig70_bacteroi1"/>
    <property type="match status" value="1"/>
</dbReference>
<sequence>MEKEISKLTDATLYRLFKDKDPDAFQAIFDKYWKRLYSYAYKIYQDELICEDIVQEVFISLWEKLADTEIVHLEGYLFRAVKYRIANHIRDLKFTELHESILLQIPYPTTASKNIEFEEFEQQIKTLIEKLPPKCREVFKLSRYEQLSNTEIASKLNLSTRTVETHISNALKFLKNNIDPYQISLLITTMFIKG</sequence>
<dbReference type="InterPro" id="IPR013249">
    <property type="entry name" value="RNA_pol_sigma70_r4_t2"/>
</dbReference>
<dbReference type="Pfam" id="PF08281">
    <property type="entry name" value="Sigma70_r4_2"/>
    <property type="match status" value="1"/>
</dbReference>
<dbReference type="GO" id="GO:0003677">
    <property type="term" value="F:DNA binding"/>
    <property type="evidence" value="ECO:0007669"/>
    <property type="project" value="InterPro"/>
</dbReference>
<comment type="caution">
    <text evidence="7">The sequence shown here is derived from an EMBL/GenBank/DDBJ whole genome shotgun (WGS) entry which is preliminary data.</text>
</comment>
<evidence type="ECO:0000259" key="6">
    <source>
        <dbReference type="Pfam" id="PF08281"/>
    </source>
</evidence>
<feature type="domain" description="RNA polymerase sigma factor 70 region 4 type 2" evidence="6">
    <location>
        <begin position="122"/>
        <end position="174"/>
    </location>
</feature>
<organism evidence="7 8">
    <name type="scientific">Zunongwangia profunda</name>
    <dbReference type="NCBI Taxonomy" id="398743"/>
    <lineage>
        <taxon>Bacteria</taxon>
        <taxon>Pseudomonadati</taxon>
        <taxon>Bacteroidota</taxon>
        <taxon>Flavobacteriia</taxon>
        <taxon>Flavobacteriales</taxon>
        <taxon>Flavobacteriaceae</taxon>
        <taxon>Zunongwangia</taxon>
    </lineage>
</organism>
<evidence type="ECO:0000256" key="4">
    <source>
        <dbReference type="ARBA" id="ARBA00023163"/>
    </source>
</evidence>
<accession>A0A3D5J451</accession>
<dbReference type="InterPro" id="IPR014284">
    <property type="entry name" value="RNA_pol_sigma-70_dom"/>
</dbReference>
<protein>
    <submittedName>
        <fullName evidence="7">RNA polymerase sigma-70 factor</fullName>
    </submittedName>
</protein>
<dbReference type="NCBIfam" id="TIGR02937">
    <property type="entry name" value="sigma70-ECF"/>
    <property type="match status" value="1"/>
</dbReference>
<evidence type="ECO:0000256" key="1">
    <source>
        <dbReference type="ARBA" id="ARBA00010641"/>
    </source>
</evidence>
<dbReference type="InterPro" id="IPR014327">
    <property type="entry name" value="RNA_pol_sigma70_bacteroid"/>
</dbReference>
<dbReference type="SUPFAM" id="SSF88659">
    <property type="entry name" value="Sigma3 and sigma4 domains of RNA polymerase sigma factors"/>
    <property type="match status" value="1"/>
</dbReference>
<reference evidence="7 8" key="1">
    <citation type="journal article" date="2018" name="Nat. Biotechnol.">
        <title>A standardized bacterial taxonomy based on genome phylogeny substantially revises the tree of life.</title>
        <authorList>
            <person name="Parks D.H."/>
            <person name="Chuvochina M."/>
            <person name="Waite D.W."/>
            <person name="Rinke C."/>
            <person name="Skarshewski A."/>
            <person name="Chaumeil P.A."/>
            <person name="Hugenholtz P."/>
        </authorList>
    </citation>
    <scope>NUCLEOTIDE SEQUENCE [LARGE SCALE GENOMIC DNA]</scope>
    <source>
        <strain evidence="7">UBA9359</strain>
    </source>
</reference>
<keyword evidence="4" id="KW-0804">Transcription</keyword>
<keyword evidence="2" id="KW-0805">Transcription regulation</keyword>
<evidence type="ECO:0000259" key="5">
    <source>
        <dbReference type="Pfam" id="PF04542"/>
    </source>
</evidence>
<dbReference type="CDD" id="cd06171">
    <property type="entry name" value="Sigma70_r4"/>
    <property type="match status" value="1"/>
</dbReference>
<evidence type="ECO:0000256" key="3">
    <source>
        <dbReference type="ARBA" id="ARBA00023082"/>
    </source>
</evidence>
<dbReference type="Gene3D" id="1.10.1740.10">
    <property type="match status" value="1"/>
</dbReference>
<dbReference type="InterPro" id="IPR013325">
    <property type="entry name" value="RNA_pol_sigma_r2"/>
</dbReference>
<dbReference type="Pfam" id="PF04542">
    <property type="entry name" value="Sigma70_r2"/>
    <property type="match status" value="1"/>
</dbReference>
<dbReference type="EMBL" id="DPMF01000405">
    <property type="protein sequence ID" value="HCV82879.1"/>
    <property type="molecule type" value="Genomic_DNA"/>
</dbReference>
<dbReference type="InterPro" id="IPR039425">
    <property type="entry name" value="RNA_pol_sigma-70-like"/>
</dbReference>
<dbReference type="Gene3D" id="1.10.10.10">
    <property type="entry name" value="Winged helix-like DNA-binding domain superfamily/Winged helix DNA-binding domain"/>
    <property type="match status" value="1"/>
</dbReference>
<dbReference type="GO" id="GO:0016987">
    <property type="term" value="F:sigma factor activity"/>
    <property type="evidence" value="ECO:0007669"/>
    <property type="project" value="UniProtKB-KW"/>
</dbReference>